<feature type="transmembrane region" description="Helical" evidence="1">
    <location>
        <begin position="44"/>
        <end position="62"/>
    </location>
</feature>
<gene>
    <name evidence="3" type="ORF">FCM35_KLT04324</name>
</gene>
<keyword evidence="1" id="KW-1133">Transmembrane helix</keyword>
<reference evidence="3" key="1">
    <citation type="submission" date="2020-01" db="EMBL/GenBank/DDBJ databases">
        <title>Genome sequence of Kobresia littledalei, the first chromosome-level genome in the family Cyperaceae.</title>
        <authorList>
            <person name="Qu G."/>
        </authorList>
    </citation>
    <scope>NUCLEOTIDE SEQUENCE</scope>
    <source>
        <strain evidence="3">C.B.Clarke</strain>
        <tissue evidence="3">Leaf</tissue>
    </source>
</reference>
<evidence type="ECO:0000259" key="2">
    <source>
        <dbReference type="Pfam" id="PF01425"/>
    </source>
</evidence>
<dbReference type="InterPro" id="IPR023631">
    <property type="entry name" value="Amidase_dom"/>
</dbReference>
<dbReference type="Gene3D" id="3.90.1300.10">
    <property type="entry name" value="Amidase signature (AS) domain"/>
    <property type="match status" value="1"/>
</dbReference>
<dbReference type="Pfam" id="PF01425">
    <property type="entry name" value="Amidase"/>
    <property type="match status" value="2"/>
</dbReference>
<proteinExistence type="predicted"/>
<accession>A0A833QR05</accession>
<dbReference type="EMBL" id="SWLB01000013">
    <property type="protein sequence ID" value="KAF3330970.1"/>
    <property type="molecule type" value="Genomic_DNA"/>
</dbReference>
<keyword evidence="1" id="KW-0812">Transmembrane</keyword>
<dbReference type="InterPro" id="IPR036928">
    <property type="entry name" value="AS_sf"/>
</dbReference>
<organism evidence="3 4">
    <name type="scientific">Carex littledalei</name>
    <dbReference type="NCBI Taxonomy" id="544730"/>
    <lineage>
        <taxon>Eukaryota</taxon>
        <taxon>Viridiplantae</taxon>
        <taxon>Streptophyta</taxon>
        <taxon>Embryophyta</taxon>
        <taxon>Tracheophyta</taxon>
        <taxon>Spermatophyta</taxon>
        <taxon>Magnoliopsida</taxon>
        <taxon>Liliopsida</taxon>
        <taxon>Poales</taxon>
        <taxon>Cyperaceae</taxon>
        <taxon>Cyperoideae</taxon>
        <taxon>Cariceae</taxon>
        <taxon>Carex</taxon>
        <taxon>Carex subgen. Euthyceras</taxon>
    </lineage>
</organism>
<evidence type="ECO:0000313" key="3">
    <source>
        <dbReference type="EMBL" id="KAF3330970.1"/>
    </source>
</evidence>
<sequence>MGFFKATGKVYKPAPEVNLGADSDEFYIHPEVKAPRVAGLLVKIFVWILESWIIGPIVVYILKKDNLIHKLVSFAEIPESPVFTSTHNWEDIPEQNVSLMKPELSPAERVTEAMNCLPATLESMLTGELCSGFKRWTIRDFHRAYVTGETTPLMVAQRFLMAVKECSGPNLNMAFFINYDAGDIIKQAEESSLRFQQGTPISALDGVLVAIKDEIDCKPYPTTGGTKWLHKLRGCEEDAACVRQLRACGAILIGKTNMHELGAGTSGINPHYGSTRNPYNINRVSGGSSSGSAAVVCAGLCPVALGVDGGGSVRMPAALCGVVGFKPTSGRLSNSGVLPLNWTVGMPGILAATVEDALITLVFLLLSIVSIKLYYDLACDQVLLFWFCSYAAICNQPLQGQTIYSQPELNFPLLATTHTMNNIKFAKSEKWFNDCTEDIRNSCNQALKLLDKHYGWKTVNVTVPEIEEMRLAHYVTIGSECTASLYKHLENTNNSEIGWDTRVALSVYGSFSSLDYLNAQRIRNRQMYFHNEIFKMADVIVTPTTGVTAYPLQNDALESGELDYINGAALVRFSIAGNFLGLPAITVMVGYDQGGLPIGLQFIGRPWSEATLLHLAFAVQAVSSKSYTKPRIFYDLLKKD</sequence>
<dbReference type="AlphaFoldDB" id="A0A833QR05"/>
<keyword evidence="4" id="KW-1185">Reference proteome</keyword>
<keyword evidence="3" id="KW-0378">Hydrolase</keyword>
<dbReference type="OrthoDB" id="421993at2759"/>
<protein>
    <submittedName>
        <fullName evidence="3">Fatty acid amide hydrolase-like protein</fullName>
    </submittedName>
</protein>
<comment type="caution">
    <text evidence="3">The sequence shown here is derived from an EMBL/GenBank/DDBJ whole genome shotgun (WGS) entry which is preliminary data.</text>
</comment>
<dbReference type="InterPro" id="IPR000120">
    <property type="entry name" value="Amidase"/>
</dbReference>
<feature type="domain" description="Amidase" evidence="2">
    <location>
        <begin position="182"/>
        <end position="361"/>
    </location>
</feature>
<keyword evidence="1" id="KW-0472">Membrane</keyword>
<dbReference type="PANTHER" id="PTHR11895:SF67">
    <property type="entry name" value="AMIDASE DOMAIN-CONTAINING PROTEIN"/>
    <property type="match status" value="1"/>
</dbReference>
<dbReference type="GO" id="GO:0016787">
    <property type="term" value="F:hydrolase activity"/>
    <property type="evidence" value="ECO:0007669"/>
    <property type="project" value="UniProtKB-KW"/>
</dbReference>
<dbReference type="PANTHER" id="PTHR11895">
    <property type="entry name" value="TRANSAMIDASE"/>
    <property type="match status" value="1"/>
</dbReference>
<evidence type="ECO:0000313" key="4">
    <source>
        <dbReference type="Proteomes" id="UP000623129"/>
    </source>
</evidence>
<feature type="domain" description="Amidase" evidence="2">
    <location>
        <begin position="422"/>
        <end position="613"/>
    </location>
</feature>
<dbReference type="Proteomes" id="UP000623129">
    <property type="component" value="Unassembled WGS sequence"/>
</dbReference>
<name>A0A833QR05_9POAL</name>
<evidence type="ECO:0000256" key="1">
    <source>
        <dbReference type="SAM" id="Phobius"/>
    </source>
</evidence>
<dbReference type="SUPFAM" id="SSF75304">
    <property type="entry name" value="Amidase signature (AS) enzymes"/>
    <property type="match status" value="1"/>
</dbReference>